<dbReference type="RefSeq" id="WP_207856282.1">
    <property type="nucleotide sequence ID" value="NZ_JAFREP010000001.1"/>
</dbReference>
<dbReference type="Proteomes" id="UP000664417">
    <property type="component" value="Unassembled WGS sequence"/>
</dbReference>
<comment type="caution">
    <text evidence="1">The sequence shown here is derived from an EMBL/GenBank/DDBJ whole genome shotgun (WGS) entry which is preliminary data.</text>
</comment>
<organism evidence="1 2">
    <name type="scientific">Acanthopleuribacter pedis</name>
    <dbReference type="NCBI Taxonomy" id="442870"/>
    <lineage>
        <taxon>Bacteria</taxon>
        <taxon>Pseudomonadati</taxon>
        <taxon>Acidobacteriota</taxon>
        <taxon>Holophagae</taxon>
        <taxon>Acanthopleuribacterales</taxon>
        <taxon>Acanthopleuribacteraceae</taxon>
        <taxon>Acanthopleuribacter</taxon>
    </lineage>
</organism>
<evidence type="ECO:0000313" key="2">
    <source>
        <dbReference type="Proteomes" id="UP000664417"/>
    </source>
</evidence>
<gene>
    <name evidence="1" type="ORF">J3U88_01145</name>
</gene>
<reference evidence="1" key="1">
    <citation type="submission" date="2021-03" db="EMBL/GenBank/DDBJ databases">
        <authorList>
            <person name="Wang G."/>
        </authorList>
    </citation>
    <scope>NUCLEOTIDE SEQUENCE</scope>
    <source>
        <strain evidence="1">KCTC 12899</strain>
    </source>
</reference>
<sequence length="317" mass="35079">MFFAEKDEAIPVTVQIRGVTVGLPNDRVLAEKVVAPSEIRTNQETKVVFDDPFLAAAATSYAVVLLTNSNAYRVQIATLGQTGQNGLITSQTYNTGVLLESSNAETWTPLNASDLRCRIYGYQFESSGVIQFRSVENAQFNEINIDEYSAIPDGSQIIWTHSIDNGQSWGALIPAEGERLPALANDVLIRVRFSGSKPNETPALKFGDVNLIGYLDQETGVYVTREHAVSQSVSTAKIYVEMNIPSGTTVRWYGMNDGERWEEMTLVETKPVDHLWTEYTLSCDFQSSAGREVRFKAEFEGSSLVKARVHRLGATFS</sequence>
<name>A0A8J7U3A0_9BACT</name>
<dbReference type="EMBL" id="JAFREP010000001">
    <property type="protein sequence ID" value="MBO1317046.1"/>
    <property type="molecule type" value="Genomic_DNA"/>
</dbReference>
<proteinExistence type="predicted"/>
<evidence type="ECO:0000313" key="1">
    <source>
        <dbReference type="EMBL" id="MBO1317046.1"/>
    </source>
</evidence>
<keyword evidence="2" id="KW-1185">Reference proteome</keyword>
<dbReference type="AlphaFoldDB" id="A0A8J7U3A0"/>
<accession>A0A8J7U3A0</accession>
<protein>
    <submittedName>
        <fullName evidence="1">Uncharacterized protein</fullName>
    </submittedName>
</protein>